<proteinExistence type="predicted"/>
<evidence type="ECO:0000313" key="1">
    <source>
        <dbReference type="EMBL" id="OAD04084.1"/>
    </source>
</evidence>
<dbReference type="EMBL" id="AMYB01000004">
    <property type="protein sequence ID" value="OAD04084.1"/>
    <property type="molecule type" value="Genomic_DNA"/>
</dbReference>
<organism evidence="1 2">
    <name type="scientific">Mucor lusitanicus CBS 277.49</name>
    <dbReference type="NCBI Taxonomy" id="747725"/>
    <lineage>
        <taxon>Eukaryota</taxon>
        <taxon>Fungi</taxon>
        <taxon>Fungi incertae sedis</taxon>
        <taxon>Mucoromycota</taxon>
        <taxon>Mucoromycotina</taxon>
        <taxon>Mucoromycetes</taxon>
        <taxon>Mucorales</taxon>
        <taxon>Mucorineae</taxon>
        <taxon>Mucoraceae</taxon>
        <taxon>Mucor</taxon>
    </lineage>
</organism>
<accession>A0A168LXG4</accession>
<reference evidence="1 2" key="1">
    <citation type="submission" date="2015-06" db="EMBL/GenBank/DDBJ databases">
        <title>Expansion of signal transduction pathways in fungi by whole-genome duplication.</title>
        <authorList>
            <consortium name="DOE Joint Genome Institute"/>
            <person name="Corrochano L.M."/>
            <person name="Kuo A."/>
            <person name="Marcet-Houben M."/>
            <person name="Polaino S."/>
            <person name="Salamov A."/>
            <person name="Villalobos J.M."/>
            <person name="Alvarez M.I."/>
            <person name="Avalos J."/>
            <person name="Benito E.P."/>
            <person name="Benoit I."/>
            <person name="Burger G."/>
            <person name="Camino L.P."/>
            <person name="Canovas D."/>
            <person name="Cerda-Olmedo E."/>
            <person name="Cheng J.-F."/>
            <person name="Dominguez A."/>
            <person name="Elias M."/>
            <person name="Eslava A.P."/>
            <person name="Glaser F."/>
            <person name="Grimwood J."/>
            <person name="Gutierrez G."/>
            <person name="Heitman J."/>
            <person name="Henrissat B."/>
            <person name="Iturriaga E.A."/>
            <person name="Lang B.F."/>
            <person name="Lavin J.L."/>
            <person name="Lee S."/>
            <person name="Li W."/>
            <person name="Lindquist E."/>
            <person name="Lopez-Garcia S."/>
            <person name="Luque E.M."/>
            <person name="Marcos A.T."/>
            <person name="Martin J."/>
            <person name="Mccluskey K."/>
            <person name="Medina H.R."/>
            <person name="Miralles-Duran A."/>
            <person name="Miyazaki A."/>
            <person name="Munoz-Torres E."/>
            <person name="Oguiza J.A."/>
            <person name="Ohm R."/>
            <person name="Olmedo M."/>
            <person name="Orejas M."/>
            <person name="Ortiz-Castellanos L."/>
            <person name="Pisabarro A.G."/>
            <person name="Rodriguez-Romero J."/>
            <person name="Ruiz-Herrera J."/>
            <person name="Ruiz-Vazquez R."/>
            <person name="Sanz C."/>
            <person name="Schackwitz W."/>
            <person name="Schmutz J."/>
            <person name="Shahriari M."/>
            <person name="Shelest E."/>
            <person name="Silva-Franco F."/>
            <person name="Soanes D."/>
            <person name="Syed K."/>
            <person name="Tagua V.G."/>
            <person name="Talbot N.J."/>
            <person name="Thon M."/>
            <person name="De Vries R.P."/>
            <person name="Wiebenga A."/>
            <person name="Yadav J.S."/>
            <person name="Braun E.L."/>
            <person name="Baker S."/>
            <person name="Garre V."/>
            <person name="Horwitz B."/>
            <person name="Torres-Martinez S."/>
            <person name="Idnurm A."/>
            <person name="Herrera-Estrella A."/>
            <person name="Gabaldon T."/>
            <person name="Grigoriev I.V."/>
        </authorList>
    </citation>
    <scope>NUCLEOTIDE SEQUENCE [LARGE SCALE GENOMIC DNA]</scope>
    <source>
        <strain evidence="1 2">CBS 277.49</strain>
    </source>
</reference>
<protein>
    <submittedName>
        <fullName evidence="1">Uncharacterized protein</fullName>
    </submittedName>
</protein>
<sequence length="196" mass="21932">MSGAVVTRSMDAKTPLDKRALLLSIVVQEEEVGIISTVTFSPSFLALLNSYRRSMMYNSLLDPSGMSSMMTEAEQDIGSGLRSILFTSKEQKKLLKMAKATKVNPFHNKEWNPIVKHVVYFLQSAKAFSPVFIGWDITSNAYLRQDGLELDVGEIEPEDAATSLIEVNLRISDKLHTVMQLKRYAETVLGNNREAE</sequence>
<comment type="caution">
    <text evidence="1">The sequence shown here is derived from an EMBL/GenBank/DDBJ whole genome shotgun (WGS) entry which is preliminary data.</text>
</comment>
<gene>
    <name evidence="1" type="ORF">MUCCIDRAFT_163599</name>
</gene>
<keyword evidence="2" id="KW-1185">Reference proteome</keyword>
<dbReference type="AlphaFoldDB" id="A0A168LXG4"/>
<evidence type="ECO:0000313" key="2">
    <source>
        <dbReference type="Proteomes" id="UP000077051"/>
    </source>
</evidence>
<dbReference type="Proteomes" id="UP000077051">
    <property type="component" value="Unassembled WGS sequence"/>
</dbReference>
<name>A0A168LXG4_MUCCL</name>
<dbReference type="VEuPathDB" id="FungiDB:MUCCIDRAFT_163599"/>